<keyword evidence="2" id="KW-1185">Reference proteome</keyword>
<name>A0A1E1KVN5_9HELO</name>
<dbReference type="InParanoid" id="A0A1E1KVN5"/>
<sequence length="62" mass="6655">MNRQAILGKAIKGEERIYGFQILAHYLGEVVAVGIIAESAITTNMRITGSSEEGGRGISFTK</sequence>
<proteinExistence type="predicted"/>
<gene>
    <name evidence="1" type="ORF">RCO7_14679</name>
</gene>
<dbReference type="EMBL" id="FJUW01000024">
    <property type="protein sequence ID" value="CZT02223.1"/>
    <property type="molecule type" value="Genomic_DNA"/>
</dbReference>
<comment type="caution">
    <text evidence="1">The sequence shown here is derived from an EMBL/GenBank/DDBJ whole genome shotgun (WGS) entry which is preliminary data.</text>
</comment>
<dbReference type="Proteomes" id="UP000178129">
    <property type="component" value="Unassembled WGS sequence"/>
</dbReference>
<accession>A0A1E1KVN5</accession>
<evidence type="ECO:0000313" key="1">
    <source>
        <dbReference type="EMBL" id="CZT02223.1"/>
    </source>
</evidence>
<dbReference type="AlphaFoldDB" id="A0A1E1KVN5"/>
<protein>
    <submittedName>
        <fullName evidence="1">Uncharacterized protein</fullName>
    </submittedName>
</protein>
<evidence type="ECO:0000313" key="2">
    <source>
        <dbReference type="Proteomes" id="UP000178129"/>
    </source>
</evidence>
<reference evidence="2" key="1">
    <citation type="submission" date="2016-03" db="EMBL/GenBank/DDBJ databases">
        <authorList>
            <person name="Ploux O."/>
        </authorList>
    </citation>
    <scope>NUCLEOTIDE SEQUENCE [LARGE SCALE GENOMIC DNA]</scope>
    <source>
        <strain evidence="2">UK7</strain>
    </source>
</reference>
<organism evidence="1 2">
    <name type="scientific">Rhynchosporium graminicola</name>
    <dbReference type="NCBI Taxonomy" id="2792576"/>
    <lineage>
        <taxon>Eukaryota</taxon>
        <taxon>Fungi</taxon>
        <taxon>Dikarya</taxon>
        <taxon>Ascomycota</taxon>
        <taxon>Pezizomycotina</taxon>
        <taxon>Leotiomycetes</taxon>
        <taxon>Helotiales</taxon>
        <taxon>Ploettnerulaceae</taxon>
        <taxon>Rhynchosporium</taxon>
    </lineage>
</organism>